<feature type="domain" description="WHIM1" evidence="4">
    <location>
        <begin position="124"/>
        <end position="169"/>
    </location>
</feature>
<dbReference type="InterPro" id="IPR028942">
    <property type="entry name" value="WHIM1_dom"/>
</dbReference>
<gene>
    <name evidence="5" type="ORF">ASZ78_013776</name>
</gene>
<name>A0A226N4L3_CALSU</name>
<dbReference type="AlphaFoldDB" id="A0A226N4L3"/>
<feature type="region of interest" description="Disordered" evidence="3">
    <location>
        <begin position="242"/>
        <end position="280"/>
    </location>
</feature>
<dbReference type="InterPro" id="IPR028938">
    <property type="entry name" value="Rsf1-like"/>
</dbReference>
<dbReference type="PANTHER" id="PTHR14296:SF16">
    <property type="entry name" value="REMODELING AND SPACING FACTOR 1"/>
    <property type="match status" value="1"/>
</dbReference>
<evidence type="ECO:0000313" key="5">
    <source>
        <dbReference type="EMBL" id="OXB62432.1"/>
    </source>
</evidence>
<dbReference type="Pfam" id="PF15612">
    <property type="entry name" value="WHIM1"/>
    <property type="match status" value="1"/>
</dbReference>
<dbReference type="OrthoDB" id="10055895at2759"/>
<dbReference type="EMBL" id="MCFN01000216">
    <property type="protein sequence ID" value="OXB62432.1"/>
    <property type="molecule type" value="Genomic_DNA"/>
</dbReference>
<dbReference type="GO" id="GO:0042393">
    <property type="term" value="F:histone binding"/>
    <property type="evidence" value="ECO:0007669"/>
    <property type="project" value="TreeGrafter"/>
</dbReference>
<comment type="caution">
    <text evidence="5">The sequence shown here is derived from an EMBL/GenBank/DDBJ whole genome shotgun (WGS) entry which is preliminary data.</text>
</comment>
<evidence type="ECO:0000256" key="3">
    <source>
        <dbReference type="SAM" id="MobiDB-lite"/>
    </source>
</evidence>
<protein>
    <recommendedName>
        <fullName evidence="4">WHIM1 domain-containing protein</fullName>
    </recommendedName>
</protein>
<sequence>MKMKYDKTDVLGNDVHANSMKAYCFARLTYSPAFLRGFRALPDASKIGAIMPSLFLDVIPCGRRNQCLALKCICTRLHNFFFSLSLNAAVPKELVELHLKLMRKIGKSVTADRWEKYLIKICQEFNSTWAWEMEKKGYLEMSVECKLGILKYLCECQFDDNLKFKNIINEEDADAMRLQPIGRDKDGLMYWYQLDQEHNVRMYIEEQDDQDGSTWKCIVRNRNELAETLELLKAQIDPALLKNNSSQQENSSRESPSIEDEDTKKGEEASTQGFLPFLTF</sequence>
<evidence type="ECO:0000256" key="1">
    <source>
        <dbReference type="ARBA" id="ARBA00004123"/>
    </source>
</evidence>
<evidence type="ECO:0000313" key="6">
    <source>
        <dbReference type="Proteomes" id="UP000198323"/>
    </source>
</evidence>
<dbReference type="GO" id="GO:0031213">
    <property type="term" value="C:RSF complex"/>
    <property type="evidence" value="ECO:0007669"/>
    <property type="project" value="InterPro"/>
</dbReference>
<dbReference type="GO" id="GO:0045892">
    <property type="term" value="P:negative regulation of DNA-templated transcription"/>
    <property type="evidence" value="ECO:0007669"/>
    <property type="project" value="TreeGrafter"/>
</dbReference>
<keyword evidence="6" id="KW-1185">Reference proteome</keyword>
<dbReference type="Proteomes" id="UP000198323">
    <property type="component" value="Unassembled WGS sequence"/>
</dbReference>
<feature type="compositionally biased region" description="Low complexity" evidence="3">
    <location>
        <begin position="243"/>
        <end position="255"/>
    </location>
</feature>
<reference evidence="5 6" key="1">
    <citation type="submission" date="2016-07" db="EMBL/GenBank/DDBJ databases">
        <title>Disparate Historic Effective Population Sizes Predicted by Modern Levels of Genome Diversity for the Scaled Quail (Callipepla squamata) and the Northern Bobwhite (Colinus virginianus): Inferences from First and Second Generation Draft Genome Assemblies for Sympatric New World Quail.</title>
        <authorList>
            <person name="Oldeschulte D.L."/>
            <person name="Halley Y.A."/>
            <person name="Bhattarai E.K."/>
            <person name="Brashear W.A."/>
            <person name="Hill J."/>
            <person name="Metz R.P."/>
            <person name="Johnson C.D."/>
            <person name="Rollins D."/>
            <person name="Peterson M.J."/>
            <person name="Bickhart D.M."/>
            <person name="Decker J.E."/>
            <person name="Seabury C.M."/>
        </authorList>
    </citation>
    <scope>NUCLEOTIDE SEQUENCE [LARGE SCALE GENOMIC DNA]</scope>
    <source>
        <strain evidence="5 6">Texas</strain>
        <tissue evidence="5">Leg muscle</tissue>
    </source>
</reference>
<accession>A0A226N4L3</accession>
<organism evidence="5 6">
    <name type="scientific">Callipepla squamata</name>
    <name type="common">Scaled quail</name>
    <dbReference type="NCBI Taxonomy" id="9009"/>
    <lineage>
        <taxon>Eukaryota</taxon>
        <taxon>Metazoa</taxon>
        <taxon>Chordata</taxon>
        <taxon>Craniata</taxon>
        <taxon>Vertebrata</taxon>
        <taxon>Euteleostomi</taxon>
        <taxon>Archelosauria</taxon>
        <taxon>Archosauria</taxon>
        <taxon>Dinosauria</taxon>
        <taxon>Saurischia</taxon>
        <taxon>Theropoda</taxon>
        <taxon>Coelurosauria</taxon>
        <taxon>Aves</taxon>
        <taxon>Neognathae</taxon>
        <taxon>Galloanserae</taxon>
        <taxon>Galliformes</taxon>
        <taxon>Odontophoridae</taxon>
        <taxon>Callipepla</taxon>
    </lineage>
</organism>
<dbReference type="STRING" id="9009.A0A226N4L3"/>
<evidence type="ECO:0000259" key="4">
    <source>
        <dbReference type="Pfam" id="PF15612"/>
    </source>
</evidence>
<proteinExistence type="predicted"/>
<evidence type="ECO:0000256" key="2">
    <source>
        <dbReference type="ARBA" id="ARBA00023242"/>
    </source>
</evidence>
<keyword evidence="2" id="KW-0539">Nucleus</keyword>
<comment type="subcellular location">
    <subcellularLocation>
        <location evidence="1">Nucleus</location>
    </subcellularLocation>
</comment>
<dbReference type="PANTHER" id="PTHR14296">
    <property type="entry name" value="REMODELING AND SPACING FACTOR 1"/>
    <property type="match status" value="1"/>
</dbReference>